<reference evidence="2" key="1">
    <citation type="journal article" date="2019" name="Int. J. Syst. Evol. Microbiol.">
        <title>The Global Catalogue of Microorganisms (GCM) 10K type strain sequencing project: providing services to taxonomists for standard genome sequencing and annotation.</title>
        <authorList>
            <consortium name="The Broad Institute Genomics Platform"/>
            <consortium name="The Broad Institute Genome Sequencing Center for Infectious Disease"/>
            <person name="Wu L."/>
            <person name="Ma J."/>
        </authorList>
    </citation>
    <scope>NUCLEOTIDE SEQUENCE [LARGE SCALE GENOMIC DNA]</scope>
    <source>
        <strain evidence="2">PCU 266</strain>
    </source>
</reference>
<dbReference type="RefSeq" id="WP_344485902.1">
    <property type="nucleotide sequence ID" value="NZ_BAAASB010000032.1"/>
</dbReference>
<accession>A0ABW0ASJ0</accession>
<comment type="caution">
    <text evidence="1">The sequence shown here is derived from an EMBL/GenBank/DDBJ whole genome shotgun (WGS) entry which is preliminary data.</text>
</comment>
<organism evidence="1 2">
    <name type="scientific">Streptomyces amakusaensis</name>
    <dbReference type="NCBI Taxonomy" id="67271"/>
    <lineage>
        <taxon>Bacteria</taxon>
        <taxon>Bacillati</taxon>
        <taxon>Actinomycetota</taxon>
        <taxon>Actinomycetes</taxon>
        <taxon>Kitasatosporales</taxon>
        <taxon>Streptomycetaceae</taxon>
        <taxon>Streptomyces</taxon>
    </lineage>
</organism>
<evidence type="ECO:0000313" key="2">
    <source>
        <dbReference type="Proteomes" id="UP001596160"/>
    </source>
</evidence>
<dbReference type="EMBL" id="JBHSKP010000040">
    <property type="protein sequence ID" value="MFC5156730.1"/>
    <property type="molecule type" value="Genomic_DNA"/>
</dbReference>
<name>A0ABW0ASJ0_9ACTN</name>
<protein>
    <submittedName>
        <fullName evidence="1">Uncharacterized protein</fullName>
    </submittedName>
</protein>
<dbReference type="Proteomes" id="UP001596160">
    <property type="component" value="Unassembled WGS sequence"/>
</dbReference>
<evidence type="ECO:0000313" key="1">
    <source>
        <dbReference type="EMBL" id="MFC5156730.1"/>
    </source>
</evidence>
<keyword evidence="2" id="KW-1185">Reference proteome</keyword>
<proteinExistence type="predicted"/>
<sequence>MTEAWTTRIGGEPVGLPMTIESVRAALPEEERAEFTAQIESTPGPQLAQVLATWALPAPAWEQIEADIARLKAGDHSGFHPQDERYVSPEVA</sequence>
<gene>
    <name evidence="1" type="ORF">ACFPRH_33945</name>
</gene>